<gene>
    <name evidence="2" type="ORF">TUM18999_36770</name>
    <name evidence="3" type="ORF">TUM20286_42580</name>
</gene>
<dbReference type="Proteomes" id="UP001054892">
    <property type="component" value="Unassembled WGS sequence"/>
</dbReference>
<evidence type="ECO:0008006" key="6">
    <source>
        <dbReference type="Google" id="ProtNLM"/>
    </source>
</evidence>
<sequence>MKTDDLIAMLASGNPEVPLARSARRFALALGCGLVGALVLMACFFGVRKDLAEVAATPLFWAKVALPMVLALGALWASGRLARPGVPVGARWAAIALPLVLVWGASLVLLAALPAGDRLAVVLGSTWRTCPLNIALLSVPAFIAVNWALRGLAPTRLRLAGVAGGLLAGALATLVYCLHCPEMAVPFWGVWYVLGMALPTLAGWLLGPRLLRW</sequence>
<evidence type="ECO:0000313" key="4">
    <source>
        <dbReference type="Proteomes" id="UP000509383"/>
    </source>
</evidence>
<keyword evidence="5" id="KW-1185">Reference proteome</keyword>
<dbReference type="Proteomes" id="UP000509383">
    <property type="component" value="Chromosome"/>
</dbReference>
<proteinExistence type="predicted"/>
<feature type="transmembrane region" description="Helical" evidence="1">
    <location>
        <begin position="188"/>
        <end position="207"/>
    </location>
</feature>
<dbReference type="EMBL" id="BQKM01000011">
    <property type="protein sequence ID" value="GJN54506.1"/>
    <property type="molecule type" value="Genomic_DNA"/>
</dbReference>
<name>A0A6J4E8F5_9PSED</name>
<feature type="transmembrane region" description="Helical" evidence="1">
    <location>
        <begin position="90"/>
        <end position="112"/>
    </location>
</feature>
<dbReference type="Pfam" id="PF06532">
    <property type="entry name" value="NrsF"/>
    <property type="match status" value="1"/>
</dbReference>
<dbReference type="AlphaFoldDB" id="A0A6J4E8F5"/>
<evidence type="ECO:0000313" key="5">
    <source>
        <dbReference type="Proteomes" id="UP001054892"/>
    </source>
</evidence>
<reference evidence="2 4" key="1">
    <citation type="submission" date="2020-05" db="EMBL/GenBank/DDBJ databases">
        <title>Characterization of novel class B3 metallo-beta-lactamase from novel Pseudomonas species.</title>
        <authorList>
            <person name="Yamada K."/>
            <person name="Aoki K."/>
            <person name="Ishii Y."/>
        </authorList>
    </citation>
    <scope>NUCLEOTIDE SEQUENCE [LARGE SCALE GENOMIC DNA]</scope>
    <source>
        <strain evidence="2 4">TUM18999</strain>
        <strain evidence="3 5">TUM20286</strain>
    </source>
</reference>
<feature type="transmembrane region" description="Helical" evidence="1">
    <location>
        <begin position="132"/>
        <end position="149"/>
    </location>
</feature>
<feature type="transmembrane region" description="Helical" evidence="1">
    <location>
        <begin position="59"/>
        <end position="78"/>
    </location>
</feature>
<dbReference type="InterPro" id="IPR009495">
    <property type="entry name" value="NrsF"/>
</dbReference>
<keyword evidence="1" id="KW-0472">Membrane</keyword>
<protein>
    <recommendedName>
        <fullName evidence="6">Anti-sigma F factor</fullName>
    </recommendedName>
</protein>
<evidence type="ECO:0000256" key="1">
    <source>
        <dbReference type="SAM" id="Phobius"/>
    </source>
</evidence>
<keyword evidence="1" id="KW-0812">Transmembrane</keyword>
<organism evidence="2 4">
    <name type="scientific">Pseudomonas tohonis</name>
    <dbReference type="NCBI Taxonomy" id="2725477"/>
    <lineage>
        <taxon>Bacteria</taxon>
        <taxon>Pseudomonadati</taxon>
        <taxon>Pseudomonadota</taxon>
        <taxon>Gammaproteobacteria</taxon>
        <taxon>Pseudomonadales</taxon>
        <taxon>Pseudomonadaceae</taxon>
        <taxon>Pseudomonas</taxon>
    </lineage>
</organism>
<keyword evidence="1" id="KW-1133">Transmembrane helix</keyword>
<feature type="transmembrane region" description="Helical" evidence="1">
    <location>
        <begin position="26"/>
        <end position="47"/>
    </location>
</feature>
<evidence type="ECO:0000313" key="2">
    <source>
        <dbReference type="EMBL" id="BCG25486.1"/>
    </source>
</evidence>
<dbReference type="KEGG" id="ptw:TUM18999_36770"/>
<feature type="transmembrane region" description="Helical" evidence="1">
    <location>
        <begin position="156"/>
        <end position="176"/>
    </location>
</feature>
<accession>A0A6J4E8F5</accession>
<dbReference type="RefSeq" id="WP_173180246.1">
    <property type="nucleotide sequence ID" value="NZ_AP023189.1"/>
</dbReference>
<dbReference type="EMBL" id="AP023189">
    <property type="protein sequence ID" value="BCG25486.1"/>
    <property type="molecule type" value="Genomic_DNA"/>
</dbReference>
<evidence type="ECO:0000313" key="3">
    <source>
        <dbReference type="EMBL" id="GJN54506.1"/>
    </source>
</evidence>